<keyword evidence="1" id="KW-0479">Metal-binding</keyword>
<proteinExistence type="predicted"/>
<evidence type="ECO:0000259" key="2">
    <source>
        <dbReference type="PROSITE" id="PS50157"/>
    </source>
</evidence>
<evidence type="ECO:0000313" key="3">
    <source>
        <dbReference type="EMBL" id="OQV16915.1"/>
    </source>
</evidence>
<evidence type="ECO:0000313" key="4">
    <source>
        <dbReference type="Proteomes" id="UP000192578"/>
    </source>
</evidence>
<reference evidence="4" key="1">
    <citation type="submission" date="2017-01" db="EMBL/GenBank/DDBJ databases">
        <title>Comparative genomics of anhydrobiosis in the tardigrade Hypsibius dujardini.</title>
        <authorList>
            <person name="Yoshida Y."/>
            <person name="Koutsovoulos G."/>
            <person name="Laetsch D."/>
            <person name="Stevens L."/>
            <person name="Kumar S."/>
            <person name="Horikawa D."/>
            <person name="Ishino K."/>
            <person name="Komine S."/>
            <person name="Tomita M."/>
            <person name="Blaxter M."/>
            <person name="Arakawa K."/>
        </authorList>
    </citation>
    <scope>NUCLEOTIDE SEQUENCE [LARGE SCALE GENOMIC DNA]</scope>
    <source>
        <strain evidence="4">Z151</strain>
    </source>
</reference>
<comment type="caution">
    <text evidence="3">The sequence shown here is derived from an EMBL/GenBank/DDBJ whole genome shotgun (WGS) entry which is preliminary data.</text>
</comment>
<accession>A0A1W0WNX6</accession>
<dbReference type="EMBL" id="MTYJ01000068">
    <property type="protein sequence ID" value="OQV16915.1"/>
    <property type="molecule type" value="Genomic_DNA"/>
</dbReference>
<evidence type="ECO:0000256" key="1">
    <source>
        <dbReference type="PROSITE-ProRule" id="PRU00042"/>
    </source>
</evidence>
<dbReference type="PROSITE" id="PS00028">
    <property type="entry name" value="ZINC_FINGER_C2H2_1"/>
    <property type="match status" value="1"/>
</dbReference>
<protein>
    <recommendedName>
        <fullName evidence="2">C2H2-type domain-containing protein</fullName>
    </recommendedName>
</protein>
<dbReference type="GO" id="GO:0008270">
    <property type="term" value="F:zinc ion binding"/>
    <property type="evidence" value="ECO:0007669"/>
    <property type="project" value="UniProtKB-KW"/>
</dbReference>
<keyword evidence="1" id="KW-0863">Zinc-finger</keyword>
<feature type="domain" description="C2H2-type" evidence="2">
    <location>
        <begin position="120"/>
        <end position="143"/>
    </location>
</feature>
<organism evidence="3 4">
    <name type="scientific">Hypsibius exemplaris</name>
    <name type="common">Freshwater tardigrade</name>
    <dbReference type="NCBI Taxonomy" id="2072580"/>
    <lineage>
        <taxon>Eukaryota</taxon>
        <taxon>Metazoa</taxon>
        <taxon>Ecdysozoa</taxon>
        <taxon>Tardigrada</taxon>
        <taxon>Eutardigrada</taxon>
        <taxon>Parachela</taxon>
        <taxon>Hypsibioidea</taxon>
        <taxon>Hypsibiidae</taxon>
        <taxon>Hypsibius</taxon>
    </lineage>
</organism>
<keyword evidence="1" id="KW-0862">Zinc</keyword>
<name>A0A1W0WNX6_HYPEX</name>
<dbReference type="PROSITE" id="PS50157">
    <property type="entry name" value="ZINC_FINGER_C2H2_2"/>
    <property type="match status" value="1"/>
</dbReference>
<dbReference type="Proteomes" id="UP000192578">
    <property type="component" value="Unassembled WGS sequence"/>
</dbReference>
<dbReference type="InterPro" id="IPR013087">
    <property type="entry name" value="Znf_C2H2_type"/>
</dbReference>
<gene>
    <name evidence="3" type="ORF">BV898_08921</name>
</gene>
<keyword evidence="4" id="KW-1185">Reference proteome</keyword>
<sequence length="199" mass="22107">MKIPPVIEAQQQPKLIDEILQAVADAKPFRFLDFVSSRAVWSHIHNGLVALNHLTAATTEGSWMKLMALVNRAVVRLSYESVSAVPLRSSSDEVPMCQRDALTLQIRQQMQEFEAAQLSHPCGTCGRRFVTAGCLQVHARYRHPTCTKNGSIPEVAVQTTVIPAGMSEDHWRRRRSCAARLKRNSKCALEAKDEEGASS</sequence>
<dbReference type="AlphaFoldDB" id="A0A1W0WNX6"/>